<proteinExistence type="predicted"/>
<evidence type="ECO:0000313" key="3">
    <source>
        <dbReference type="EMBL" id="RCV53864.1"/>
    </source>
</evidence>
<reference evidence="3 4" key="1">
    <citation type="submission" date="2018-04" db="EMBL/GenBank/DDBJ databases">
        <title>Novel actinobacteria from marine sediment.</title>
        <authorList>
            <person name="Ng Z.Y."/>
            <person name="Tan G.Y.A."/>
        </authorList>
    </citation>
    <scope>NUCLEOTIDE SEQUENCE [LARGE SCALE GENOMIC DNA]</scope>
    <source>
        <strain evidence="3 4">TPS81</strain>
    </source>
</reference>
<feature type="compositionally biased region" description="Basic residues" evidence="1">
    <location>
        <begin position="401"/>
        <end position="412"/>
    </location>
</feature>
<dbReference type="PANTHER" id="PTHR30137">
    <property type="entry name" value="LUCIFERASE-LIKE MONOOXYGENASE"/>
    <property type="match status" value="1"/>
</dbReference>
<dbReference type="PANTHER" id="PTHR30137:SF18">
    <property type="entry name" value="CONSERVED PROTEIN"/>
    <property type="match status" value="1"/>
</dbReference>
<protein>
    <recommendedName>
        <fullName evidence="2">Luciferase-like domain-containing protein</fullName>
    </recommendedName>
</protein>
<keyword evidence="4" id="KW-1185">Reference proteome</keyword>
<dbReference type="InterPro" id="IPR011251">
    <property type="entry name" value="Luciferase-like_dom"/>
</dbReference>
<dbReference type="InterPro" id="IPR036661">
    <property type="entry name" value="Luciferase-like_sf"/>
</dbReference>
<dbReference type="EMBL" id="QEIN01000180">
    <property type="protein sequence ID" value="RCV53864.1"/>
    <property type="molecule type" value="Genomic_DNA"/>
</dbReference>
<comment type="caution">
    <text evidence="3">The sequence shown here is derived from an EMBL/GenBank/DDBJ whole genome shotgun (WGS) entry which is preliminary data.</text>
</comment>
<organism evidence="3 4">
    <name type="scientific">Marinitenerispora sediminis</name>
    <dbReference type="NCBI Taxonomy" id="1931232"/>
    <lineage>
        <taxon>Bacteria</taxon>
        <taxon>Bacillati</taxon>
        <taxon>Actinomycetota</taxon>
        <taxon>Actinomycetes</taxon>
        <taxon>Streptosporangiales</taxon>
        <taxon>Nocardiopsidaceae</taxon>
        <taxon>Marinitenerispora</taxon>
    </lineage>
</organism>
<gene>
    <name evidence="3" type="ORF">DEF24_19950</name>
</gene>
<feature type="region of interest" description="Disordered" evidence="1">
    <location>
        <begin position="362"/>
        <end position="412"/>
    </location>
</feature>
<evidence type="ECO:0000313" key="4">
    <source>
        <dbReference type="Proteomes" id="UP000253318"/>
    </source>
</evidence>
<dbReference type="InterPro" id="IPR019922">
    <property type="entry name" value="Lucif-like_OxRdatse_MSMEG_4141"/>
</dbReference>
<accession>A0A368T1N4</accession>
<dbReference type="GO" id="GO:0016705">
    <property type="term" value="F:oxidoreductase activity, acting on paired donors, with incorporation or reduction of molecular oxygen"/>
    <property type="evidence" value="ECO:0007669"/>
    <property type="project" value="InterPro"/>
</dbReference>
<dbReference type="InterPro" id="IPR050766">
    <property type="entry name" value="Bact_Lucif_Oxidored"/>
</dbReference>
<feature type="region of interest" description="Disordered" evidence="1">
    <location>
        <begin position="252"/>
        <end position="283"/>
    </location>
</feature>
<sequence length="412" mass="42926">MGDVTMADLRDELGRYGIWSAELRSEDPALRGEIGEAAAELEALGFGAVWLGGSSGVEHAVPLAEATAKLTVATGILSIWQYEAADTAARFRDLESRHPGRFVLGLGASHARLAARYRRPYSAMVGYLDALAADGVPAGRIVLAALGPRMLELARDRAAGAHPYLVTPEHTSQARGVLGAGPVLAPELKVVLTSDAESARTAAREHFARYLALPNYTNSFQRLGFTEEDFAGGGSDRLVDAVYAWGDDARVRSPGSRPASASAAPATASAHLRSRTAVPTPPRWEASTVLARSASAGLACGPSSKSSSPAPAIPPARSAAASAHRSAIPALAVLTRIAERFIRRSAAASRRWRVSWVSGQCSDTTSLRSSSSGSAANSVPCSSPVSGVRGGVATTSMPRSAARRATARPTRP</sequence>
<feature type="compositionally biased region" description="Low complexity" evidence="1">
    <location>
        <begin position="362"/>
        <end position="383"/>
    </location>
</feature>
<feature type="compositionally biased region" description="Low complexity" evidence="1">
    <location>
        <begin position="252"/>
        <end position="270"/>
    </location>
</feature>
<dbReference type="SUPFAM" id="SSF51679">
    <property type="entry name" value="Bacterial luciferase-like"/>
    <property type="match status" value="1"/>
</dbReference>
<dbReference type="AlphaFoldDB" id="A0A368T1N4"/>
<dbReference type="OrthoDB" id="4760590at2"/>
<dbReference type="Pfam" id="PF00296">
    <property type="entry name" value="Bac_luciferase"/>
    <property type="match status" value="1"/>
</dbReference>
<dbReference type="Proteomes" id="UP000253318">
    <property type="component" value="Unassembled WGS sequence"/>
</dbReference>
<evidence type="ECO:0000256" key="1">
    <source>
        <dbReference type="SAM" id="MobiDB-lite"/>
    </source>
</evidence>
<dbReference type="Gene3D" id="3.20.20.30">
    <property type="entry name" value="Luciferase-like domain"/>
    <property type="match status" value="1"/>
</dbReference>
<dbReference type="GO" id="GO:0005829">
    <property type="term" value="C:cytosol"/>
    <property type="evidence" value="ECO:0007669"/>
    <property type="project" value="TreeGrafter"/>
</dbReference>
<feature type="domain" description="Luciferase-like" evidence="2">
    <location>
        <begin position="33"/>
        <end position="114"/>
    </location>
</feature>
<name>A0A368T1N4_9ACTN</name>
<evidence type="ECO:0000259" key="2">
    <source>
        <dbReference type="Pfam" id="PF00296"/>
    </source>
</evidence>
<dbReference type="NCBIfam" id="TIGR03620">
    <property type="entry name" value="F420_MSMEG_4141"/>
    <property type="match status" value="1"/>
</dbReference>